<feature type="region of interest" description="Disordered" evidence="1">
    <location>
        <begin position="1"/>
        <end position="64"/>
    </location>
</feature>
<comment type="caution">
    <text evidence="3">The sequence shown here is derived from an EMBL/GenBank/DDBJ whole genome shotgun (WGS) entry which is preliminary data.</text>
</comment>
<feature type="compositionally biased region" description="Pro residues" evidence="1">
    <location>
        <begin position="291"/>
        <end position="300"/>
    </location>
</feature>
<evidence type="ECO:0000259" key="2">
    <source>
        <dbReference type="Pfam" id="PF15936"/>
    </source>
</evidence>
<dbReference type="Pfam" id="PF15936">
    <property type="entry name" value="DUF4749"/>
    <property type="match status" value="1"/>
</dbReference>
<feature type="compositionally biased region" description="Polar residues" evidence="1">
    <location>
        <begin position="19"/>
        <end position="36"/>
    </location>
</feature>
<dbReference type="EMBL" id="BMAO01031183">
    <property type="protein sequence ID" value="GFQ73105.1"/>
    <property type="molecule type" value="Genomic_DNA"/>
</dbReference>
<feature type="compositionally biased region" description="Low complexity" evidence="1">
    <location>
        <begin position="44"/>
        <end position="56"/>
    </location>
</feature>
<feature type="compositionally biased region" description="Polar residues" evidence="1">
    <location>
        <begin position="269"/>
        <end position="284"/>
    </location>
</feature>
<evidence type="ECO:0000256" key="1">
    <source>
        <dbReference type="SAM" id="MobiDB-lite"/>
    </source>
</evidence>
<reference evidence="3" key="1">
    <citation type="submission" date="2020-07" db="EMBL/GenBank/DDBJ databases">
        <title>Multicomponent nature underlies the extraordinary mechanical properties of spider dragline silk.</title>
        <authorList>
            <person name="Kono N."/>
            <person name="Nakamura H."/>
            <person name="Mori M."/>
            <person name="Yoshida Y."/>
            <person name="Ohtoshi R."/>
            <person name="Malay A.D."/>
            <person name="Moran D.A.P."/>
            <person name="Tomita M."/>
            <person name="Numata K."/>
            <person name="Arakawa K."/>
        </authorList>
    </citation>
    <scope>NUCLEOTIDE SEQUENCE</scope>
</reference>
<keyword evidence="4" id="KW-1185">Reference proteome</keyword>
<protein>
    <submittedName>
        <fullName evidence="3">DUF4749 domain-containing protein</fullName>
    </submittedName>
</protein>
<dbReference type="InterPro" id="IPR031847">
    <property type="entry name" value="PDLI1-4/Zasp-like_mid"/>
</dbReference>
<organism evidence="3 4">
    <name type="scientific">Trichonephila clavata</name>
    <name type="common">Joro spider</name>
    <name type="synonym">Nephila clavata</name>
    <dbReference type="NCBI Taxonomy" id="2740835"/>
    <lineage>
        <taxon>Eukaryota</taxon>
        <taxon>Metazoa</taxon>
        <taxon>Ecdysozoa</taxon>
        <taxon>Arthropoda</taxon>
        <taxon>Chelicerata</taxon>
        <taxon>Arachnida</taxon>
        <taxon>Araneae</taxon>
        <taxon>Araneomorphae</taxon>
        <taxon>Entelegynae</taxon>
        <taxon>Araneoidea</taxon>
        <taxon>Nephilidae</taxon>
        <taxon>Trichonephila</taxon>
    </lineage>
</organism>
<dbReference type="OrthoDB" id="6107953at2759"/>
<feature type="compositionally biased region" description="Basic and acidic residues" evidence="1">
    <location>
        <begin position="220"/>
        <end position="234"/>
    </location>
</feature>
<feature type="region of interest" description="Disordered" evidence="1">
    <location>
        <begin position="248"/>
        <end position="352"/>
    </location>
</feature>
<feature type="domain" description="PDZ and LIM" evidence="2">
    <location>
        <begin position="133"/>
        <end position="212"/>
    </location>
</feature>
<dbReference type="Proteomes" id="UP000887116">
    <property type="component" value="Unassembled WGS sequence"/>
</dbReference>
<gene>
    <name evidence="3" type="primary">X975_04856</name>
    <name evidence="3" type="ORF">TNCT_66062</name>
</gene>
<evidence type="ECO:0000313" key="4">
    <source>
        <dbReference type="Proteomes" id="UP000887116"/>
    </source>
</evidence>
<feature type="compositionally biased region" description="Polar residues" evidence="1">
    <location>
        <begin position="306"/>
        <end position="326"/>
    </location>
</feature>
<name>A0A8X6F7D8_TRICU</name>
<dbReference type="AlphaFoldDB" id="A0A8X6F7D8"/>
<proteinExistence type="predicted"/>
<feature type="region of interest" description="Disordered" evidence="1">
    <location>
        <begin position="208"/>
        <end position="234"/>
    </location>
</feature>
<sequence length="371" mass="41631">MDPKPFAGFNPRPSPWGYNWTTENISSTVYQNSPPSRENGVRDSPASTTSTSSPEPQMMAQQYANMPAALLASLKRDKKPFTYTPGGVNLSEVLNARLQKRMERKKKYSEERMAAMNDNDSQPTVKPPKQVIVMPTYNSPLDMYSMENALEALECQAELVANDKSLSSPSRSATLPRNHTFKFEDKDYDPGKNVAQSKAFKVLQIITDTDEEPGNKGKSHHQDEMRFTGIRDSKAIPSKFFQTLQKITGTDEDEEEENVKNNNARNMTRVETSKPNVYEKQQTRPGFLPQPSGPQSPPQKPVAQNHAPQFQPMKNHQMVQEPSNSPFLKRPAAFLPMKTGSDPLSRVKPVHPTFLANGPRNIYNQLGGTDF</sequence>
<accession>A0A8X6F7D8</accession>
<evidence type="ECO:0000313" key="3">
    <source>
        <dbReference type="EMBL" id="GFQ73105.1"/>
    </source>
</evidence>